<dbReference type="EMBL" id="JBHLWO010000001">
    <property type="protein sequence ID" value="MFC0317112.1"/>
    <property type="molecule type" value="Genomic_DNA"/>
</dbReference>
<dbReference type="InterPro" id="IPR039426">
    <property type="entry name" value="TonB-dep_rcpt-like"/>
</dbReference>
<dbReference type="NCBIfam" id="TIGR04057">
    <property type="entry name" value="SusC_RagA_signa"/>
    <property type="match status" value="1"/>
</dbReference>
<evidence type="ECO:0000259" key="11">
    <source>
        <dbReference type="Pfam" id="PF00593"/>
    </source>
</evidence>
<dbReference type="InterPro" id="IPR036942">
    <property type="entry name" value="Beta-barrel_TonB_sf"/>
</dbReference>
<protein>
    <submittedName>
        <fullName evidence="13">SusC/RagA family TonB-linked outer membrane protein</fullName>
    </submittedName>
</protein>
<dbReference type="PANTHER" id="PTHR30069">
    <property type="entry name" value="TONB-DEPENDENT OUTER MEMBRANE RECEPTOR"/>
    <property type="match status" value="1"/>
</dbReference>
<sequence length="999" mass="111056">MKINYLIAFIVSLWAFLDVQAQTKTLKGAVVDQSKTPIPGVSIKLSGTAQGTSTDVNGVFTIDYRPGAVLKITALGYRTQEITLTAQSVLNITLEEDNQTLNEVVVTALGIKREKRQLTYSTQEVSGADIAKTKEPNPLNALTGRVSGVQITSSSGQPGSSSRIVIRGTSSLTGNNEALIVVDGVPINNDQTATNGNGSGISRFSDIDPAIIESINVLKGSAASALYGSSAARGVVIVTTKNGNKEQKPSFNFSTQFSLDKAIYPQVQSVYAQGDRGVYWNGVDNDQKTSLVWGPRLDTLMVDGKPVRNVNPMDAFFQTGKTYTNTLSVQGGTDKSNYFMSYSYLDQEGTIPTTNYKRHAAFAKFSNKIYDNFTATFQFNYVATTAHRTPEGYGLEAPLWTVYTAPFSWDPLPATNDDGTQRVFRYSRNNPYWSLENVYNDVRGNRFIPIATFNYTPTDWLTITERLGADIYSEQSKYHEAPSIPVGTTGVLRDRNNNYRQFNHDLIAEARKQIGEDLEVSMLLGNNVFATYDQLYQLEGTGGFTVDDFDNISNTENQVSTENYRRFRRVSFYAQPTVDYKKMLTLSLTGRMEQSSVFDKANRTYYYGSVSGGFVFSELLKEQTPWLSFGKLRASYSKVGNDNVRAYATSTVYNTATNFPFNGVPGFLISGDLGNTNLKNETTTELEIGLETQFLKNRIGLEFNYFDRDHTDLLSYITLANSTGYRNSYINAGSMYNRGIEALLNVTPVKSEDFSWDFTFNFTKIKNRVTELYGGADQVQIGQTFAFTGDPYGTFYAPGYSYNEAGQKLIDDTGLPVIGPSQKIGNIQPDWLAGLNNSFTYKNLNLSFFFDMRKGGDIMNSDDRYGFFYGTPKATENREDRIVEGVNVNTGQPNTVTVSAQDYYQRLNAIYEAAVQDGTYVKLRNVNLTYNFPEKWIKKTPFQRASLTATGRNLWIYAPHFTGSDPEVNSYGSGNDALGLYGNSAPTSRSYNFTLSLTF</sequence>
<dbReference type="Gene3D" id="2.170.130.10">
    <property type="entry name" value="TonB-dependent receptor, plug domain"/>
    <property type="match status" value="1"/>
</dbReference>
<keyword evidence="7 8" id="KW-0998">Cell outer membrane</keyword>
<dbReference type="InterPro" id="IPR012910">
    <property type="entry name" value="Plug_dom"/>
</dbReference>
<feature type="domain" description="TonB-dependent receptor-like beta-barrel" evidence="11">
    <location>
        <begin position="403"/>
        <end position="954"/>
    </location>
</feature>
<evidence type="ECO:0000256" key="6">
    <source>
        <dbReference type="ARBA" id="ARBA00023136"/>
    </source>
</evidence>
<keyword evidence="2 8" id="KW-0813">Transport</keyword>
<dbReference type="Pfam" id="PF07715">
    <property type="entry name" value="Plug"/>
    <property type="match status" value="1"/>
</dbReference>
<comment type="subcellular location">
    <subcellularLocation>
        <location evidence="1 8">Cell outer membrane</location>
        <topology evidence="1 8">Multi-pass membrane protein</topology>
    </subcellularLocation>
</comment>
<evidence type="ECO:0000256" key="9">
    <source>
        <dbReference type="RuleBase" id="RU003357"/>
    </source>
</evidence>
<evidence type="ECO:0000259" key="12">
    <source>
        <dbReference type="Pfam" id="PF07715"/>
    </source>
</evidence>
<gene>
    <name evidence="13" type="ORF">ACFFI0_02280</name>
</gene>
<dbReference type="InterPro" id="IPR000531">
    <property type="entry name" value="Beta-barrel_TonB"/>
</dbReference>
<dbReference type="InterPro" id="IPR023997">
    <property type="entry name" value="TonB-dep_OMP_SusC/RagA_CS"/>
</dbReference>
<dbReference type="SUPFAM" id="SSF49464">
    <property type="entry name" value="Carboxypeptidase regulatory domain-like"/>
    <property type="match status" value="1"/>
</dbReference>
<evidence type="ECO:0000313" key="14">
    <source>
        <dbReference type="Proteomes" id="UP001589774"/>
    </source>
</evidence>
<dbReference type="InterPro" id="IPR023996">
    <property type="entry name" value="TonB-dep_OMP_SusC/RagA"/>
</dbReference>
<accession>A0ABV6HDZ4</accession>
<evidence type="ECO:0000256" key="2">
    <source>
        <dbReference type="ARBA" id="ARBA00022448"/>
    </source>
</evidence>
<keyword evidence="14" id="KW-1185">Reference proteome</keyword>
<dbReference type="InterPro" id="IPR008969">
    <property type="entry name" value="CarboxyPept-like_regulatory"/>
</dbReference>
<dbReference type="RefSeq" id="WP_377476635.1">
    <property type="nucleotide sequence ID" value="NZ_JBHLWO010000001.1"/>
</dbReference>
<evidence type="ECO:0000256" key="10">
    <source>
        <dbReference type="SAM" id="SignalP"/>
    </source>
</evidence>
<reference evidence="13 14" key="1">
    <citation type="submission" date="2024-09" db="EMBL/GenBank/DDBJ databases">
        <authorList>
            <person name="Sun Q."/>
            <person name="Mori K."/>
        </authorList>
    </citation>
    <scope>NUCLEOTIDE SEQUENCE [LARGE SCALE GENOMIC DNA]</scope>
    <source>
        <strain evidence="13 14">CCM 7765</strain>
    </source>
</reference>
<dbReference type="PROSITE" id="PS52016">
    <property type="entry name" value="TONB_DEPENDENT_REC_3"/>
    <property type="match status" value="1"/>
</dbReference>
<feature type="chain" id="PRO_5047499054" evidence="10">
    <location>
        <begin position="22"/>
        <end position="999"/>
    </location>
</feature>
<proteinExistence type="inferred from homology"/>
<dbReference type="Gene3D" id="2.60.40.1120">
    <property type="entry name" value="Carboxypeptidase-like, regulatory domain"/>
    <property type="match status" value="1"/>
</dbReference>
<evidence type="ECO:0000256" key="1">
    <source>
        <dbReference type="ARBA" id="ARBA00004571"/>
    </source>
</evidence>
<dbReference type="SUPFAM" id="SSF56935">
    <property type="entry name" value="Porins"/>
    <property type="match status" value="1"/>
</dbReference>
<comment type="similarity">
    <text evidence="8 9">Belongs to the TonB-dependent receptor family.</text>
</comment>
<dbReference type="Gene3D" id="2.40.170.20">
    <property type="entry name" value="TonB-dependent receptor, beta-barrel domain"/>
    <property type="match status" value="1"/>
</dbReference>
<keyword evidence="5 9" id="KW-0798">TonB box</keyword>
<name>A0ABV6HDZ4_9SPHI</name>
<dbReference type="Pfam" id="PF13715">
    <property type="entry name" value="CarbopepD_reg_2"/>
    <property type="match status" value="1"/>
</dbReference>
<evidence type="ECO:0000256" key="4">
    <source>
        <dbReference type="ARBA" id="ARBA00022692"/>
    </source>
</evidence>
<dbReference type="Pfam" id="PF00593">
    <property type="entry name" value="TonB_dep_Rec_b-barrel"/>
    <property type="match status" value="1"/>
</dbReference>
<comment type="caution">
    <text evidence="13">The sequence shown here is derived from an EMBL/GenBank/DDBJ whole genome shotgun (WGS) entry which is preliminary data.</text>
</comment>
<evidence type="ECO:0000256" key="8">
    <source>
        <dbReference type="PROSITE-ProRule" id="PRU01360"/>
    </source>
</evidence>
<feature type="signal peptide" evidence="10">
    <location>
        <begin position="1"/>
        <end position="21"/>
    </location>
</feature>
<feature type="domain" description="TonB-dependent receptor plug" evidence="12">
    <location>
        <begin position="115"/>
        <end position="235"/>
    </location>
</feature>
<dbReference type="InterPro" id="IPR037066">
    <property type="entry name" value="Plug_dom_sf"/>
</dbReference>
<keyword evidence="4 8" id="KW-0812">Transmembrane</keyword>
<organism evidence="13 14">
    <name type="scientific">Olivibacter oleidegradans</name>
    <dbReference type="NCBI Taxonomy" id="760123"/>
    <lineage>
        <taxon>Bacteria</taxon>
        <taxon>Pseudomonadati</taxon>
        <taxon>Bacteroidota</taxon>
        <taxon>Sphingobacteriia</taxon>
        <taxon>Sphingobacteriales</taxon>
        <taxon>Sphingobacteriaceae</taxon>
        <taxon>Olivibacter</taxon>
    </lineage>
</organism>
<dbReference type="PANTHER" id="PTHR30069:SF28">
    <property type="entry name" value="TONB-DEPENDENT RECEPTOR YNCD-RELATED"/>
    <property type="match status" value="1"/>
</dbReference>
<evidence type="ECO:0000313" key="13">
    <source>
        <dbReference type="EMBL" id="MFC0317112.1"/>
    </source>
</evidence>
<evidence type="ECO:0000256" key="3">
    <source>
        <dbReference type="ARBA" id="ARBA00022452"/>
    </source>
</evidence>
<dbReference type="NCBIfam" id="TIGR04056">
    <property type="entry name" value="OMP_RagA_SusC"/>
    <property type="match status" value="1"/>
</dbReference>
<dbReference type="Proteomes" id="UP001589774">
    <property type="component" value="Unassembled WGS sequence"/>
</dbReference>
<evidence type="ECO:0000256" key="5">
    <source>
        <dbReference type="ARBA" id="ARBA00023077"/>
    </source>
</evidence>
<keyword evidence="6 8" id="KW-0472">Membrane</keyword>
<keyword evidence="10" id="KW-0732">Signal</keyword>
<keyword evidence="3 8" id="KW-1134">Transmembrane beta strand</keyword>
<evidence type="ECO:0000256" key="7">
    <source>
        <dbReference type="ARBA" id="ARBA00023237"/>
    </source>
</evidence>